<gene>
    <name evidence="3" type="primary">LGALS9</name>
</gene>
<keyword evidence="1" id="KW-0430">Lectin</keyword>
<dbReference type="GO" id="GO:0030246">
    <property type="term" value="F:carbohydrate binding"/>
    <property type="evidence" value="ECO:0007669"/>
    <property type="project" value="UniProtKB-UniRule"/>
</dbReference>
<protein>
    <submittedName>
        <fullName evidence="3">Galectin 9</fullName>
    </submittedName>
</protein>
<name>A0A8D0K2K8_PIG</name>
<dbReference type="SUPFAM" id="SSF49899">
    <property type="entry name" value="Concanavalin A-like lectins/glucanases"/>
    <property type="match status" value="2"/>
</dbReference>
<dbReference type="InterPro" id="IPR001079">
    <property type="entry name" value="Galectin_CRD"/>
</dbReference>
<keyword evidence="2" id="KW-0677">Repeat</keyword>
<evidence type="ECO:0000256" key="2">
    <source>
        <dbReference type="ARBA" id="ARBA00022737"/>
    </source>
</evidence>
<sequence>MKTASLGQVETTVGPRSLLWCLCAGISVGALPEPLGTIWSPGGATEAGACRAAGSGHRGGGAMAFSGAQAPYMNPMVPFTGMIQGGLQDGLQITINGTVLMSSGSRFTVNLQTGHSDNDIAFHFNPRFEEGGYVVCNTKQNGIWGPEERKMQMPFQRGHPFELSFLVQSSQFQVTVNGRLFVQYTHRVPFHRVDTISVTGIVQLSYISFQNTHAAPIQPTFSTVQFSQPACFPPRHKGRKPKPPGRWPANSAPITQTVIHTVQSTPGQMFPNPMIPPMAYPNPVFPIPFFASIPGGLYPSKSIMVSGTILPSAQSFYINLRSGSDIAFHLNPRFKENAVVRNTQIGSSWGPEERGLPRKMPFSRGQSFLVWILCESHCFKVAVDGQHLFEYYHRLKHLPTINSLEVGGDIQLTHVQP</sequence>
<dbReference type="InterPro" id="IPR044156">
    <property type="entry name" value="Galectin-like"/>
</dbReference>
<evidence type="ECO:0000313" key="4">
    <source>
        <dbReference type="Proteomes" id="UP000694727"/>
    </source>
</evidence>
<dbReference type="FunFam" id="2.60.120.200:FF:000023">
    <property type="entry name" value="Galectin"/>
    <property type="match status" value="1"/>
</dbReference>
<dbReference type="PROSITE" id="PS51304">
    <property type="entry name" value="GALECTIN"/>
    <property type="match status" value="2"/>
</dbReference>
<dbReference type="Gene3D" id="2.60.120.200">
    <property type="match status" value="2"/>
</dbReference>
<evidence type="ECO:0000256" key="1">
    <source>
        <dbReference type="ARBA" id="ARBA00022734"/>
    </source>
</evidence>
<dbReference type="CDD" id="cd00070">
    <property type="entry name" value="GLECT"/>
    <property type="match status" value="2"/>
</dbReference>
<dbReference type="SMART" id="SM00276">
    <property type="entry name" value="GLECT"/>
    <property type="match status" value="2"/>
</dbReference>
<dbReference type="Proteomes" id="UP000694727">
    <property type="component" value="Unplaced"/>
</dbReference>
<dbReference type="AlphaFoldDB" id="A0A8D0K2K8"/>
<dbReference type="Ensembl" id="ENSSSCT00025103153.1">
    <property type="protein sequence ID" value="ENSSSCP00025045699.1"/>
    <property type="gene ID" value="ENSSSCG00025074583.1"/>
</dbReference>
<accession>A0A8D0K2K8</accession>
<dbReference type="Pfam" id="PF00337">
    <property type="entry name" value="Gal-bind_lectin"/>
    <property type="match status" value="2"/>
</dbReference>
<dbReference type="PANTHER" id="PTHR11346">
    <property type="entry name" value="GALECTIN"/>
    <property type="match status" value="1"/>
</dbReference>
<dbReference type="InterPro" id="IPR013320">
    <property type="entry name" value="ConA-like_dom_sf"/>
</dbReference>
<dbReference type="FunFam" id="2.60.120.200:FF:000078">
    <property type="entry name" value="Galectin"/>
    <property type="match status" value="1"/>
</dbReference>
<dbReference type="PANTHER" id="PTHR11346:SF80">
    <property type="entry name" value="GALECTIN-9C"/>
    <property type="match status" value="1"/>
</dbReference>
<proteinExistence type="predicted"/>
<evidence type="ECO:0000313" key="3">
    <source>
        <dbReference type="Ensembl" id="ENSSSCP00025045699.1"/>
    </source>
</evidence>
<organism evidence="3 4">
    <name type="scientific">Sus scrofa</name>
    <name type="common">Pig</name>
    <dbReference type="NCBI Taxonomy" id="9823"/>
    <lineage>
        <taxon>Eukaryota</taxon>
        <taxon>Metazoa</taxon>
        <taxon>Chordata</taxon>
        <taxon>Craniata</taxon>
        <taxon>Vertebrata</taxon>
        <taxon>Euteleostomi</taxon>
        <taxon>Mammalia</taxon>
        <taxon>Eutheria</taxon>
        <taxon>Laurasiatheria</taxon>
        <taxon>Artiodactyla</taxon>
        <taxon>Suina</taxon>
        <taxon>Suidae</taxon>
        <taxon>Sus</taxon>
    </lineage>
</organism>
<reference evidence="3" key="1">
    <citation type="submission" date="2025-08" db="UniProtKB">
        <authorList>
            <consortium name="Ensembl"/>
        </authorList>
    </citation>
    <scope>IDENTIFICATION</scope>
</reference>
<dbReference type="SMART" id="SM00908">
    <property type="entry name" value="Gal-bind_lectin"/>
    <property type="match status" value="2"/>
</dbReference>